<name>A0A8E2EXY4_9PEZI</name>
<gene>
    <name evidence="1" type="ORF">AOQ84DRAFT_70203</name>
</gene>
<sequence>MVAIYKALSTLVCSALMACIFSHTQNHSGCGVIFLFTFCQLSSLGVTYLGNGGTGSAPSPNPYQDKPILCGAHNCLELQPLAPSWCRNKQGSSVYGVLALWSSRLNLYTRRR</sequence>
<accession>A0A8E2EXY4</accession>
<evidence type="ECO:0000313" key="2">
    <source>
        <dbReference type="Proteomes" id="UP000250140"/>
    </source>
</evidence>
<evidence type="ECO:0000313" key="1">
    <source>
        <dbReference type="EMBL" id="OCL06801.1"/>
    </source>
</evidence>
<protein>
    <submittedName>
        <fullName evidence="1">Uncharacterized protein</fullName>
    </submittedName>
</protein>
<dbReference type="Proteomes" id="UP000250140">
    <property type="component" value="Unassembled WGS sequence"/>
</dbReference>
<keyword evidence="2" id="KW-1185">Reference proteome</keyword>
<reference evidence="1 2" key="1">
    <citation type="journal article" date="2016" name="Nat. Commun.">
        <title>Ectomycorrhizal ecology is imprinted in the genome of the dominant symbiotic fungus Cenococcum geophilum.</title>
        <authorList>
            <consortium name="DOE Joint Genome Institute"/>
            <person name="Peter M."/>
            <person name="Kohler A."/>
            <person name="Ohm R.A."/>
            <person name="Kuo A."/>
            <person name="Krutzmann J."/>
            <person name="Morin E."/>
            <person name="Arend M."/>
            <person name="Barry K.W."/>
            <person name="Binder M."/>
            <person name="Choi C."/>
            <person name="Clum A."/>
            <person name="Copeland A."/>
            <person name="Grisel N."/>
            <person name="Haridas S."/>
            <person name="Kipfer T."/>
            <person name="LaButti K."/>
            <person name="Lindquist E."/>
            <person name="Lipzen A."/>
            <person name="Maire R."/>
            <person name="Meier B."/>
            <person name="Mihaltcheva S."/>
            <person name="Molinier V."/>
            <person name="Murat C."/>
            <person name="Poggeler S."/>
            <person name="Quandt C.A."/>
            <person name="Sperisen C."/>
            <person name="Tritt A."/>
            <person name="Tisserant E."/>
            <person name="Crous P.W."/>
            <person name="Henrissat B."/>
            <person name="Nehls U."/>
            <person name="Egli S."/>
            <person name="Spatafora J.W."/>
            <person name="Grigoriev I.V."/>
            <person name="Martin F.M."/>
        </authorList>
    </citation>
    <scope>NUCLEOTIDE SEQUENCE [LARGE SCALE GENOMIC DNA]</scope>
    <source>
        <strain evidence="1 2">CBS 207.34</strain>
    </source>
</reference>
<dbReference type="PROSITE" id="PS51257">
    <property type="entry name" value="PROKAR_LIPOPROTEIN"/>
    <property type="match status" value="1"/>
</dbReference>
<proteinExistence type="predicted"/>
<dbReference type="AlphaFoldDB" id="A0A8E2EXY4"/>
<dbReference type="EMBL" id="KV749978">
    <property type="protein sequence ID" value="OCL06801.1"/>
    <property type="molecule type" value="Genomic_DNA"/>
</dbReference>
<organism evidence="1 2">
    <name type="scientific">Glonium stellatum</name>
    <dbReference type="NCBI Taxonomy" id="574774"/>
    <lineage>
        <taxon>Eukaryota</taxon>
        <taxon>Fungi</taxon>
        <taxon>Dikarya</taxon>
        <taxon>Ascomycota</taxon>
        <taxon>Pezizomycotina</taxon>
        <taxon>Dothideomycetes</taxon>
        <taxon>Pleosporomycetidae</taxon>
        <taxon>Gloniales</taxon>
        <taxon>Gloniaceae</taxon>
        <taxon>Glonium</taxon>
    </lineage>
</organism>